<dbReference type="KEGG" id="maqu:Maq22A_1p31045"/>
<dbReference type="GO" id="GO:0061579">
    <property type="term" value="F:N-acyl homoserine lactone synthase activity"/>
    <property type="evidence" value="ECO:0007669"/>
    <property type="project" value="UniProtKB-UniRule"/>
</dbReference>
<evidence type="ECO:0000256" key="2">
    <source>
        <dbReference type="ARBA" id="ARBA00022679"/>
    </source>
</evidence>
<dbReference type="SUPFAM" id="SSF55729">
    <property type="entry name" value="Acyl-CoA N-acyltransferases (Nat)"/>
    <property type="match status" value="1"/>
</dbReference>
<organism evidence="7 8">
    <name type="scientific">Methylobacterium aquaticum</name>
    <dbReference type="NCBI Taxonomy" id="270351"/>
    <lineage>
        <taxon>Bacteria</taxon>
        <taxon>Pseudomonadati</taxon>
        <taxon>Pseudomonadota</taxon>
        <taxon>Alphaproteobacteria</taxon>
        <taxon>Hyphomicrobiales</taxon>
        <taxon>Methylobacteriaceae</taxon>
        <taxon>Methylobacterium</taxon>
    </lineage>
</organism>
<dbReference type="GO" id="GO:0007165">
    <property type="term" value="P:signal transduction"/>
    <property type="evidence" value="ECO:0007669"/>
    <property type="project" value="TreeGrafter"/>
</dbReference>
<dbReference type="InterPro" id="IPR016181">
    <property type="entry name" value="Acyl_CoA_acyltransferase"/>
</dbReference>
<comment type="catalytic activity">
    <reaction evidence="6">
        <text>a fatty acyl-[ACP] + S-adenosyl-L-methionine = an N-acyl-L-homoserine lactone + S-methyl-5'-thioadenosine + holo-[ACP] + H(+)</text>
        <dbReference type="Rhea" id="RHEA:10096"/>
        <dbReference type="Rhea" id="RHEA-COMP:9685"/>
        <dbReference type="Rhea" id="RHEA-COMP:14125"/>
        <dbReference type="ChEBI" id="CHEBI:15378"/>
        <dbReference type="ChEBI" id="CHEBI:17509"/>
        <dbReference type="ChEBI" id="CHEBI:55474"/>
        <dbReference type="ChEBI" id="CHEBI:59789"/>
        <dbReference type="ChEBI" id="CHEBI:64479"/>
        <dbReference type="ChEBI" id="CHEBI:138651"/>
        <dbReference type="EC" id="2.3.1.184"/>
    </reaction>
</comment>
<dbReference type="PANTHER" id="PTHR39322">
    <property type="entry name" value="ACYL-HOMOSERINE-LACTONE SYNTHASE"/>
    <property type="match status" value="1"/>
</dbReference>
<dbReference type="PATRIC" id="fig|270351.10.peg.5524"/>
<keyword evidence="7" id="KW-0614">Plasmid</keyword>
<evidence type="ECO:0000313" key="7">
    <source>
        <dbReference type="EMBL" id="BAQ48555.1"/>
    </source>
</evidence>
<dbReference type="PRINTS" id="PR01549">
    <property type="entry name" value="AUTOINDCRSYN"/>
</dbReference>
<dbReference type="Proteomes" id="UP000061432">
    <property type="component" value="Plasmid pMaq22A_1p"/>
</dbReference>
<dbReference type="RefSeq" id="WP_060849791.1">
    <property type="nucleotide sequence ID" value="NZ_AP014705.1"/>
</dbReference>
<dbReference type="Pfam" id="PF00765">
    <property type="entry name" value="Autoind_synth"/>
    <property type="match status" value="1"/>
</dbReference>
<evidence type="ECO:0000256" key="3">
    <source>
        <dbReference type="ARBA" id="ARBA00022691"/>
    </source>
</evidence>
<evidence type="ECO:0000256" key="6">
    <source>
        <dbReference type="RuleBase" id="RU361135"/>
    </source>
</evidence>
<protein>
    <recommendedName>
        <fullName evidence="6">Acyl-homoserine-lactone synthase</fullName>
        <ecNumber evidence="6">2.3.1.184</ecNumber>
    </recommendedName>
    <alternativeName>
        <fullName evidence="6">Autoinducer synthesis protein</fullName>
    </alternativeName>
</protein>
<comment type="similarity">
    <text evidence="5 6">Belongs to the autoinducer synthase family.</text>
</comment>
<evidence type="ECO:0000313" key="8">
    <source>
        <dbReference type="Proteomes" id="UP000061432"/>
    </source>
</evidence>
<name>A0A0C6FYQ0_9HYPH</name>
<dbReference type="OrthoDB" id="6169313at2"/>
<reference evidence="7 8" key="1">
    <citation type="journal article" date="2015" name="Genome Announc.">
        <title>Complete Genome Sequence of Methylobacterium aquaticum Strain 22A, Isolated from Racomitrium japonicum Moss.</title>
        <authorList>
            <person name="Tani A."/>
            <person name="Ogura Y."/>
            <person name="Hayashi T."/>
            <person name="Kimbara K."/>
        </authorList>
    </citation>
    <scope>NUCLEOTIDE SEQUENCE [LARGE SCALE GENOMIC DNA]</scope>
    <source>
        <strain evidence="7 8">MA-22A</strain>
        <plasmid evidence="8">Plasmid pMaq22A_1p DNA</plasmid>
    </source>
</reference>
<dbReference type="PROSITE" id="PS51187">
    <property type="entry name" value="AUTOINDUCER_SYNTH_2"/>
    <property type="match status" value="1"/>
</dbReference>
<dbReference type="Gene3D" id="3.40.630.30">
    <property type="match status" value="1"/>
</dbReference>
<dbReference type="AlphaFoldDB" id="A0A0C6FYQ0"/>
<dbReference type="EC" id="2.3.1.184" evidence="6"/>
<keyword evidence="1 5" id="KW-0673">Quorum sensing</keyword>
<reference evidence="8" key="2">
    <citation type="submission" date="2015-01" db="EMBL/GenBank/DDBJ databases">
        <title>Complete genome sequence of Methylobacterium aquaticum strain 22A.</title>
        <authorList>
            <person name="Tani A."/>
            <person name="Ogura Y."/>
            <person name="Hayashi T."/>
        </authorList>
    </citation>
    <scope>NUCLEOTIDE SEQUENCE [LARGE SCALE GENOMIC DNA]</scope>
    <source>
        <strain evidence="8">MA-22A</strain>
        <plasmid evidence="8">Plasmid pMaq22A_1p DNA</plasmid>
    </source>
</reference>
<keyword evidence="3 6" id="KW-0949">S-adenosyl-L-methionine</keyword>
<gene>
    <name evidence="7" type="primary">lasI</name>
    <name evidence="7" type="ORF">Maq22A_1p31045</name>
</gene>
<sequence length="218" mass="23752">MIRLHAIDRTSRGAYADALAQHHALRRAAFEEGRCRALRSVDAAGRDRFDTEATRYLLAIDGDGRVAGGTRLLPSDGPTLLNAVFPHLADIRGLPREPGTWECTRLFSSTRYREERPLSRAAGIVSAGMIEHCLEQGIPYLSLVVETYWIPQLAEIGWRPRPLGLPVACEGVSLCAVSIAMSEEALRETRAAYGIVASVLARTPPPPDRTRAGRGLAA</sequence>
<dbReference type="GO" id="GO:0009372">
    <property type="term" value="P:quorum sensing"/>
    <property type="evidence" value="ECO:0007669"/>
    <property type="project" value="UniProtKB-UniRule"/>
</dbReference>
<evidence type="ECO:0000256" key="4">
    <source>
        <dbReference type="ARBA" id="ARBA00022929"/>
    </source>
</evidence>
<dbReference type="PANTHER" id="PTHR39322:SF1">
    <property type="entry name" value="ISOVALERYL-HOMOSERINE LACTONE SYNTHASE"/>
    <property type="match status" value="1"/>
</dbReference>
<dbReference type="InterPro" id="IPR001690">
    <property type="entry name" value="Autoind_synthase"/>
</dbReference>
<evidence type="ECO:0000256" key="1">
    <source>
        <dbReference type="ARBA" id="ARBA00022654"/>
    </source>
</evidence>
<proteinExistence type="inferred from homology"/>
<geneLocation type="plasmid" evidence="8">
    <name>pMaq22A_1p DNA</name>
</geneLocation>
<accession>A0A0C6FYQ0</accession>
<keyword evidence="4 5" id="KW-0071">Autoinducer synthesis</keyword>
<evidence type="ECO:0000256" key="5">
    <source>
        <dbReference type="PROSITE-ProRule" id="PRU00533"/>
    </source>
</evidence>
<keyword evidence="2 6" id="KW-0808">Transferase</keyword>
<dbReference type="EMBL" id="AP014705">
    <property type="protein sequence ID" value="BAQ48555.1"/>
    <property type="molecule type" value="Genomic_DNA"/>
</dbReference>